<evidence type="ECO:0000313" key="8">
    <source>
        <dbReference type="EMBL" id="MBL1410211.1"/>
    </source>
</evidence>
<proteinExistence type="inferred from homology"/>
<dbReference type="Proteomes" id="UP000625283">
    <property type="component" value="Unassembled WGS sequence"/>
</dbReference>
<sequence length="455" mass="52564">MKKIINYVLMVWFTLMLFSCEVFVEIDQPKNQIANPVVFNNETMVRSALNNVYVSIYNSGFLSGNNTGAGYLMGCYTDELEVTTSQNVDYKLFYEGTVSSTTNLVKKIWSDVYKQIFNCNLIIDGVENSIVFSDDFKNQIIGECKVIRGVLHFYLTQTFGNVPYIFTTDYNVNNRVVKMQVHEVMKIATDDLIQAEKLLKSSVLGSERIYINKTVTQAFLARMFLYQENWVKAKEYADKIISNQFYQLEPIENVFLKGSKSAIWQLKPLLAGNNTFEGYFYIFSEKPAPNVQLTKGLLQSFENNDLRRDKWVKIVDEDTKSAHAYKYKMKGTSSPSQEYSIIIRIEEMYLISAEASAELNDFDSTNSYLNAIRNKSGLQSLNVTNSNDAINSILNERRTEFFCEFGHRFYDLKRRNKLSALQTTKPNWKSYFQYWPIPEGELNLNSNLKPQNDGY</sequence>
<protein>
    <submittedName>
        <fullName evidence="8">RagB/SusD family nutrient uptake outer membrane protein</fullName>
    </submittedName>
</protein>
<evidence type="ECO:0000256" key="5">
    <source>
        <dbReference type="ARBA" id="ARBA00023237"/>
    </source>
</evidence>
<organism evidence="8 9">
    <name type="scientific">Sphingobacterium faecale</name>
    <dbReference type="NCBI Taxonomy" id="2803775"/>
    <lineage>
        <taxon>Bacteria</taxon>
        <taxon>Pseudomonadati</taxon>
        <taxon>Bacteroidota</taxon>
        <taxon>Sphingobacteriia</taxon>
        <taxon>Sphingobacteriales</taxon>
        <taxon>Sphingobacteriaceae</taxon>
        <taxon>Sphingobacterium</taxon>
    </lineage>
</organism>
<dbReference type="SUPFAM" id="SSF48452">
    <property type="entry name" value="TPR-like"/>
    <property type="match status" value="1"/>
</dbReference>
<name>A0ABS1R678_9SPHI</name>
<keyword evidence="5" id="KW-0998">Cell outer membrane</keyword>
<dbReference type="CDD" id="cd08977">
    <property type="entry name" value="SusD"/>
    <property type="match status" value="1"/>
</dbReference>
<dbReference type="InterPro" id="IPR033985">
    <property type="entry name" value="SusD-like_N"/>
</dbReference>
<comment type="similarity">
    <text evidence="2">Belongs to the SusD family.</text>
</comment>
<comment type="caution">
    <text evidence="8">The sequence shown here is derived from an EMBL/GenBank/DDBJ whole genome shotgun (WGS) entry which is preliminary data.</text>
</comment>
<evidence type="ECO:0000259" key="7">
    <source>
        <dbReference type="Pfam" id="PF14322"/>
    </source>
</evidence>
<keyword evidence="4" id="KW-0472">Membrane</keyword>
<dbReference type="EMBL" id="JAERTY010000008">
    <property type="protein sequence ID" value="MBL1410211.1"/>
    <property type="molecule type" value="Genomic_DNA"/>
</dbReference>
<keyword evidence="9" id="KW-1185">Reference proteome</keyword>
<dbReference type="Pfam" id="PF07980">
    <property type="entry name" value="SusD_RagB"/>
    <property type="match status" value="1"/>
</dbReference>
<evidence type="ECO:0000256" key="4">
    <source>
        <dbReference type="ARBA" id="ARBA00023136"/>
    </source>
</evidence>
<dbReference type="InterPro" id="IPR012944">
    <property type="entry name" value="SusD_RagB_dom"/>
</dbReference>
<gene>
    <name evidence="8" type="ORF">JKG61_15765</name>
</gene>
<dbReference type="InterPro" id="IPR011990">
    <property type="entry name" value="TPR-like_helical_dom_sf"/>
</dbReference>
<comment type="subcellular location">
    <subcellularLocation>
        <location evidence="1">Cell outer membrane</location>
    </subcellularLocation>
</comment>
<evidence type="ECO:0000256" key="1">
    <source>
        <dbReference type="ARBA" id="ARBA00004442"/>
    </source>
</evidence>
<evidence type="ECO:0000256" key="2">
    <source>
        <dbReference type="ARBA" id="ARBA00006275"/>
    </source>
</evidence>
<reference evidence="8 9" key="1">
    <citation type="submission" date="2021-01" db="EMBL/GenBank/DDBJ databases">
        <title>C459-1 draft genome sequence.</title>
        <authorList>
            <person name="Zhang X.-F."/>
        </authorList>
    </citation>
    <scope>NUCLEOTIDE SEQUENCE [LARGE SCALE GENOMIC DNA]</scope>
    <source>
        <strain evidence="9">C459-1</strain>
    </source>
</reference>
<evidence type="ECO:0000313" key="9">
    <source>
        <dbReference type="Proteomes" id="UP000625283"/>
    </source>
</evidence>
<evidence type="ECO:0000256" key="3">
    <source>
        <dbReference type="ARBA" id="ARBA00022729"/>
    </source>
</evidence>
<dbReference type="RefSeq" id="WP_202103901.1">
    <property type="nucleotide sequence ID" value="NZ_JAERTY010000008.1"/>
</dbReference>
<accession>A0ABS1R678</accession>
<feature type="domain" description="SusD-like N-terminal" evidence="7">
    <location>
        <begin position="44"/>
        <end position="225"/>
    </location>
</feature>
<dbReference type="PROSITE" id="PS51257">
    <property type="entry name" value="PROKAR_LIPOPROTEIN"/>
    <property type="match status" value="1"/>
</dbReference>
<evidence type="ECO:0000259" key="6">
    <source>
        <dbReference type="Pfam" id="PF07980"/>
    </source>
</evidence>
<dbReference type="Pfam" id="PF14322">
    <property type="entry name" value="SusD-like_3"/>
    <property type="match status" value="1"/>
</dbReference>
<feature type="domain" description="RagB/SusD" evidence="6">
    <location>
        <begin position="323"/>
        <end position="455"/>
    </location>
</feature>
<dbReference type="Gene3D" id="1.25.40.390">
    <property type="match status" value="1"/>
</dbReference>
<keyword evidence="3" id="KW-0732">Signal</keyword>